<evidence type="ECO:0000256" key="1">
    <source>
        <dbReference type="SAM" id="Phobius"/>
    </source>
</evidence>
<keyword evidence="3" id="KW-1185">Reference proteome</keyword>
<dbReference type="RefSeq" id="WP_159527813.1">
    <property type="nucleotide sequence ID" value="NZ_WUUU01000305.1"/>
</dbReference>
<keyword evidence="1" id="KW-0812">Transmembrane</keyword>
<name>A0A6B0SL19_9EURY</name>
<comment type="caution">
    <text evidence="2">The sequence shown here is derived from an EMBL/GenBank/DDBJ whole genome shotgun (WGS) entry which is preliminary data.</text>
</comment>
<keyword evidence="1" id="KW-0472">Membrane</keyword>
<dbReference type="AlphaFoldDB" id="A0A6B0SL19"/>
<feature type="transmembrane region" description="Helical" evidence="1">
    <location>
        <begin position="20"/>
        <end position="43"/>
    </location>
</feature>
<evidence type="ECO:0000313" key="2">
    <source>
        <dbReference type="EMBL" id="MXR22504.1"/>
    </source>
</evidence>
<reference evidence="2 3" key="1">
    <citation type="submission" date="2019-12" db="EMBL/GenBank/DDBJ databases">
        <title>Isolation and characterization of three novel carbon monoxide-oxidizing members of Halobacteria from salione crusts and soils.</title>
        <authorList>
            <person name="Myers M.R."/>
            <person name="King G.M."/>
        </authorList>
    </citation>
    <scope>NUCLEOTIDE SEQUENCE [LARGE SCALE GENOMIC DNA]</scope>
    <source>
        <strain evidence="2 3">PCN9</strain>
    </source>
</reference>
<keyword evidence="1" id="KW-1133">Transmembrane helix</keyword>
<dbReference type="Pfam" id="PF23923">
    <property type="entry name" value="DUF7262"/>
    <property type="match status" value="1"/>
</dbReference>
<protein>
    <submittedName>
        <fullName evidence="2">Uncharacterized protein</fullName>
    </submittedName>
</protein>
<proteinExistence type="predicted"/>
<accession>A0A6B0SL19</accession>
<organism evidence="2 3">
    <name type="scientific">Halobacterium bonnevillei</name>
    <dbReference type="NCBI Taxonomy" id="2692200"/>
    <lineage>
        <taxon>Archaea</taxon>
        <taxon>Methanobacteriati</taxon>
        <taxon>Methanobacteriota</taxon>
        <taxon>Stenosarchaea group</taxon>
        <taxon>Halobacteria</taxon>
        <taxon>Halobacteriales</taxon>
        <taxon>Halobacteriaceae</taxon>
        <taxon>Halobacterium</taxon>
    </lineage>
</organism>
<dbReference type="OrthoDB" id="247846at2157"/>
<dbReference type="EMBL" id="WUUU01000305">
    <property type="protein sequence ID" value="MXR22504.1"/>
    <property type="molecule type" value="Genomic_DNA"/>
</dbReference>
<gene>
    <name evidence="2" type="ORF">GRX66_18675</name>
</gene>
<dbReference type="Proteomes" id="UP000471521">
    <property type="component" value="Unassembled WGS sequence"/>
</dbReference>
<dbReference type="InterPro" id="IPR055686">
    <property type="entry name" value="DUF7262"/>
</dbReference>
<sequence>MRDAEEAGRSAPPRSARGQVSLSVVEAGVGVLFVVAVASAFAFGTPAGGLGADEQLDAYAQDAATVLANEPPQHRDATRLSEVAASETAFDRERDALERRVDRILPDNLMYSVETQHGSVGQVRPSNAPVGVARVPTGSGRVTIWVWYA</sequence>
<evidence type="ECO:0000313" key="3">
    <source>
        <dbReference type="Proteomes" id="UP000471521"/>
    </source>
</evidence>